<dbReference type="Proteomes" id="UP001295684">
    <property type="component" value="Unassembled WGS sequence"/>
</dbReference>
<dbReference type="AlphaFoldDB" id="A0AAD1UJC9"/>
<reference evidence="1" key="1">
    <citation type="submission" date="2023-07" db="EMBL/GenBank/DDBJ databases">
        <authorList>
            <consortium name="AG Swart"/>
            <person name="Singh M."/>
            <person name="Singh A."/>
            <person name="Seah K."/>
            <person name="Emmerich C."/>
        </authorList>
    </citation>
    <scope>NUCLEOTIDE SEQUENCE</scope>
    <source>
        <strain evidence="1">DP1</strain>
    </source>
</reference>
<dbReference type="EMBL" id="CAMPGE010007594">
    <property type="protein sequence ID" value="CAI2366510.1"/>
    <property type="molecule type" value="Genomic_DNA"/>
</dbReference>
<organism evidence="1 2">
    <name type="scientific">Euplotes crassus</name>
    <dbReference type="NCBI Taxonomy" id="5936"/>
    <lineage>
        <taxon>Eukaryota</taxon>
        <taxon>Sar</taxon>
        <taxon>Alveolata</taxon>
        <taxon>Ciliophora</taxon>
        <taxon>Intramacronucleata</taxon>
        <taxon>Spirotrichea</taxon>
        <taxon>Hypotrichia</taxon>
        <taxon>Euplotida</taxon>
        <taxon>Euplotidae</taxon>
        <taxon>Moneuplotes</taxon>
    </lineage>
</organism>
<name>A0AAD1UJC9_EUPCR</name>
<gene>
    <name evidence="1" type="ORF">ECRASSUSDP1_LOCUS7783</name>
</gene>
<keyword evidence="2" id="KW-1185">Reference proteome</keyword>
<comment type="caution">
    <text evidence="1">The sequence shown here is derived from an EMBL/GenBank/DDBJ whole genome shotgun (WGS) entry which is preliminary data.</text>
</comment>
<evidence type="ECO:0000313" key="2">
    <source>
        <dbReference type="Proteomes" id="UP001295684"/>
    </source>
</evidence>
<accession>A0AAD1UJC9</accession>
<evidence type="ECO:0000313" key="1">
    <source>
        <dbReference type="EMBL" id="CAI2366510.1"/>
    </source>
</evidence>
<sequence>MEKQNELSDHQKYIKSMEKSILKKQNQIDCRMSTCAHYNFSNNYYSGASLDLTSDICSNKRSLYFYFCYLSYYKFIKSISPIPFFDMSRCTVYHIPGRNKHILNFISCLFPNKVDDLWISFSTQHKVTIFPYLHGITKITHRILNKMWIGDTFISIKQLKRLFSAVKHLKEFGLYRCTFSIPIVSDFSKSLINCRIRQLQLVEPKLTNERPWKSNIKEFENLIRGLATSLDLKQSLKEIEIRDSGIFKSRIQELLSANGFTSVILSTVPFDP</sequence>
<protein>
    <submittedName>
        <fullName evidence="1">Uncharacterized protein</fullName>
    </submittedName>
</protein>
<proteinExistence type="predicted"/>